<reference evidence="1" key="1">
    <citation type="journal article" date="2013" name="Environ. Microbiol.">
        <title>Microbiota from the distal guts of lean and obese adolescents exhibit partial functional redundancy besides clear differences in community structure.</title>
        <authorList>
            <person name="Ferrer M."/>
            <person name="Ruiz A."/>
            <person name="Lanza F."/>
            <person name="Haange S.B."/>
            <person name="Oberbach A."/>
            <person name="Till H."/>
            <person name="Bargiela R."/>
            <person name="Campoy C."/>
            <person name="Segura M.T."/>
            <person name="Richter M."/>
            <person name="von Bergen M."/>
            <person name="Seifert J."/>
            <person name="Suarez A."/>
        </authorList>
    </citation>
    <scope>NUCLEOTIDE SEQUENCE</scope>
</reference>
<dbReference type="Pfam" id="PF13715">
    <property type="entry name" value="CarbopepD_reg_2"/>
    <property type="match status" value="1"/>
</dbReference>
<organism evidence="1">
    <name type="scientific">human gut metagenome</name>
    <dbReference type="NCBI Taxonomy" id="408170"/>
    <lineage>
        <taxon>unclassified sequences</taxon>
        <taxon>metagenomes</taxon>
        <taxon>organismal metagenomes</taxon>
    </lineage>
</organism>
<dbReference type="Gene3D" id="2.60.40.1120">
    <property type="entry name" value="Carboxypeptidase-like, regulatory domain"/>
    <property type="match status" value="1"/>
</dbReference>
<gene>
    <name evidence="1" type="ORF">LEA_01634</name>
</gene>
<protein>
    <recommendedName>
        <fullName evidence="2">TonB-dependent receptor</fullName>
    </recommendedName>
</protein>
<accession>K1UJF4</accession>
<sequence length="88" mass="9139">MTLRKIIAALFASGYCLTAAAAVVEGVVADRTTREPLIGATVLVEGTTKGTTTDALGHFGLDLPDGDHTLVVSYVSYVPCRVEVTGSQ</sequence>
<dbReference type="EMBL" id="AJWY01001130">
    <property type="protein sequence ID" value="EKC80199.1"/>
    <property type="molecule type" value="Genomic_DNA"/>
</dbReference>
<comment type="caution">
    <text evidence="1">The sequence shown here is derived from an EMBL/GenBank/DDBJ whole genome shotgun (WGS) entry which is preliminary data.</text>
</comment>
<evidence type="ECO:0008006" key="2">
    <source>
        <dbReference type="Google" id="ProtNLM"/>
    </source>
</evidence>
<dbReference type="AlphaFoldDB" id="K1UJF4"/>
<proteinExistence type="predicted"/>
<dbReference type="SUPFAM" id="SSF49464">
    <property type="entry name" value="Carboxypeptidase regulatory domain-like"/>
    <property type="match status" value="1"/>
</dbReference>
<dbReference type="InterPro" id="IPR008969">
    <property type="entry name" value="CarboxyPept-like_regulatory"/>
</dbReference>
<evidence type="ECO:0000313" key="1">
    <source>
        <dbReference type="EMBL" id="EKC80199.1"/>
    </source>
</evidence>
<name>K1UJF4_9ZZZZ</name>
<feature type="non-terminal residue" evidence="1">
    <location>
        <position position="88"/>
    </location>
</feature>